<dbReference type="EMBL" id="JACHVT010000010">
    <property type="protein sequence ID" value="MBB2988362.1"/>
    <property type="molecule type" value="Genomic_DNA"/>
</dbReference>
<proteinExistence type="predicted"/>
<dbReference type="Proteomes" id="UP000590811">
    <property type="component" value="Unassembled WGS sequence"/>
</dbReference>
<evidence type="ECO:0000313" key="4">
    <source>
        <dbReference type="Proteomes" id="UP000590811"/>
    </source>
</evidence>
<dbReference type="AlphaFoldDB" id="A0A495Y2X6"/>
<keyword evidence="3" id="KW-1185">Reference proteome</keyword>
<accession>A0A495Y2X6</accession>
<gene>
    <name evidence="2" type="ORF">DFJ68_2959</name>
    <name evidence="1" type="ORF">FHW14_003556</name>
</gene>
<organism evidence="2 3">
    <name type="scientific">Terracoccus luteus</name>
    <dbReference type="NCBI Taxonomy" id="53356"/>
    <lineage>
        <taxon>Bacteria</taxon>
        <taxon>Bacillati</taxon>
        <taxon>Actinomycetota</taxon>
        <taxon>Actinomycetes</taxon>
        <taxon>Micrococcales</taxon>
        <taxon>Intrasporangiaceae</taxon>
        <taxon>Terracoccus</taxon>
    </lineage>
</organism>
<dbReference type="Proteomes" id="UP000278440">
    <property type="component" value="Unassembled WGS sequence"/>
</dbReference>
<evidence type="ECO:0000313" key="1">
    <source>
        <dbReference type="EMBL" id="MBB2988362.1"/>
    </source>
</evidence>
<comment type="caution">
    <text evidence="2">The sequence shown here is derived from an EMBL/GenBank/DDBJ whole genome shotgun (WGS) entry which is preliminary data.</text>
</comment>
<reference evidence="1 4" key="2">
    <citation type="submission" date="2020-08" db="EMBL/GenBank/DDBJ databases">
        <title>Genomic Encyclopedia of Type Strains, Phase IV (KMG-V): Genome sequencing to study the core and pangenomes of soil and plant-associated prokaryotes.</title>
        <authorList>
            <person name="Whitman W."/>
        </authorList>
    </citation>
    <scope>NUCLEOTIDE SEQUENCE [LARGE SCALE GENOMIC DNA]</scope>
    <source>
        <strain evidence="1 4">B3ACCR2</strain>
    </source>
</reference>
<evidence type="ECO:0000313" key="3">
    <source>
        <dbReference type="Proteomes" id="UP000278440"/>
    </source>
</evidence>
<reference evidence="2 3" key="1">
    <citation type="submission" date="2018-10" db="EMBL/GenBank/DDBJ databases">
        <title>Sequencing the genomes of 1000 actinobacteria strains.</title>
        <authorList>
            <person name="Klenk H.-P."/>
        </authorList>
    </citation>
    <scope>NUCLEOTIDE SEQUENCE [LARGE SCALE GENOMIC DNA]</scope>
    <source>
        <strain evidence="2 3">DSM 44267</strain>
    </source>
</reference>
<sequence>MNRVRHLIGWVDGWTLWAFNPGPLTPGASTHRAGAA</sequence>
<dbReference type="EMBL" id="RBXT01000001">
    <property type="protein sequence ID" value="RKT79486.1"/>
    <property type="molecule type" value="Genomic_DNA"/>
</dbReference>
<name>A0A495Y2X6_9MICO</name>
<protein>
    <submittedName>
        <fullName evidence="2">Uncharacterized protein</fullName>
    </submittedName>
</protein>
<evidence type="ECO:0000313" key="2">
    <source>
        <dbReference type="EMBL" id="RKT79486.1"/>
    </source>
</evidence>